<dbReference type="Pfam" id="PF00128">
    <property type="entry name" value="Alpha-amylase"/>
    <property type="match status" value="1"/>
</dbReference>
<feature type="region of interest" description="Disordered" evidence="3">
    <location>
        <begin position="1"/>
        <end position="39"/>
    </location>
</feature>
<dbReference type="STRING" id="446469.Sked_13890"/>
<dbReference type="SUPFAM" id="SSF51445">
    <property type="entry name" value="(Trans)glycosidases"/>
    <property type="match status" value="1"/>
</dbReference>
<dbReference type="CDD" id="cd02857">
    <property type="entry name" value="E_set_CDase_PDE_N"/>
    <property type="match status" value="1"/>
</dbReference>
<evidence type="ECO:0000313" key="6">
    <source>
        <dbReference type="Proteomes" id="UP000000322"/>
    </source>
</evidence>
<dbReference type="PANTHER" id="PTHR10357:SF210">
    <property type="entry name" value="MALTODEXTRIN GLUCOSIDASE"/>
    <property type="match status" value="1"/>
</dbReference>
<dbReference type="InterPro" id="IPR004185">
    <property type="entry name" value="Glyco_hydro_13_lg-like_dom"/>
</dbReference>
<dbReference type="InterPro" id="IPR014756">
    <property type="entry name" value="Ig_E-set"/>
</dbReference>
<feature type="domain" description="Glycosyl hydrolase family 13 catalytic" evidence="4">
    <location>
        <begin position="150"/>
        <end position="537"/>
    </location>
</feature>
<dbReference type="InterPro" id="IPR006047">
    <property type="entry name" value="GH13_cat_dom"/>
</dbReference>
<reference evidence="5 6" key="1">
    <citation type="journal article" date="2009" name="Stand. Genomic Sci.">
        <title>Complete genome sequence of Sanguibacter keddieii type strain (ST-74).</title>
        <authorList>
            <person name="Ivanova N."/>
            <person name="Sikorski J."/>
            <person name="Sims D."/>
            <person name="Brettin T."/>
            <person name="Detter J.C."/>
            <person name="Han C."/>
            <person name="Lapidus A."/>
            <person name="Copeland A."/>
            <person name="Glavina Del Rio T."/>
            <person name="Nolan M."/>
            <person name="Chen F."/>
            <person name="Lucas S."/>
            <person name="Tice H."/>
            <person name="Cheng J.F."/>
            <person name="Bruce D."/>
            <person name="Goodwin L."/>
            <person name="Pitluck S."/>
            <person name="Pati A."/>
            <person name="Mavromatis K."/>
            <person name="Chen A."/>
            <person name="Palaniappan K."/>
            <person name="D'haeseleer P."/>
            <person name="Chain P."/>
            <person name="Bristow J."/>
            <person name="Eisen J.A."/>
            <person name="Markowitz V."/>
            <person name="Hugenholtz P."/>
            <person name="Goker M."/>
            <person name="Pukall R."/>
            <person name="Klenk H.P."/>
            <person name="Kyrpides N.C."/>
        </authorList>
    </citation>
    <scope>NUCLEOTIDE SEQUENCE [LARGE SCALE GENOMIC DNA]</scope>
    <source>
        <strain evidence="6">ATCC 51767 / DSM 10542 / NCFB 3025 / ST-74</strain>
    </source>
</reference>
<dbReference type="RefSeq" id="WP_012866398.1">
    <property type="nucleotide sequence ID" value="NC_013521.1"/>
</dbReference>
<dbReference type="Gene3D" id="3.20.20.80">
    <property type="entry name" value="Glycosidases"/>
    <property type="match status" value="1"/>
</dbReference>
<dbReference type="GO" id="GO:0005975">
    <property type="term" value="P:carbohydrate metabolic process"/>
    <property type="evidence" value="ECO:0007669"/>
    <property type="project" value="InterPro"/>
</dbReference>
<evidence type="ECO:0000256" key="2">
    <source>
        <dbReference type="ARBA" id="ARBA00023295"/>
    </source>
</evidence>
<dbReference type="CDD" id="cd11338">
    <property type="entry name" value="AmyAc_CMD"/>
    <property type="match status" value="1"/>
</dbReference>
<accession>D1BF33</accession>
<dbReference type="HOGENOM" id="CLU_006462_6_4_11"/>
<name>D1BF33_SANKS</name>
<dbReference type="Proteomes" id="UP000000322">
    <property type="component" value="Chromosome"/>
</dbReference>
<proteinExistence type="predicted"/>
<gene>
    <name evidence="5" type="ordered locus">Sked_13890</name>
</gene>
<dbReference type="eggNOG" id="COG0366">
    <property type="taxonomic scope" value="Bacteria"/>
</dbReference>
<dbReference type="SMART" id="SM00642">
    <property type="entry name" value="Aamy"/>
    <property type="match status" value="1"/>
</dbReference>
<keyword evidence="2 5" id="KW-0326">Glycosidase</keyword>
<organism evidence="5 6">
    <name type="scientific">Sanguibacter keddieii (strain ATCC 51767 / DSM 10542 / NCFB 3025 / ST-74)</name>
    <dbReference type="NCBI Taxonomy" id="446469"/>
    <lineage>
        <taxon>Bacteria</taxon>
        <taxon>Bacillati</taxon>
        <taxon>Actinomycetota</taxon>
        <taxon>Actinomycetes</taxon>
        <taxon>Micrococcales</taxon>
        <taxon>Sanguibacteraceae</taxon>
        <taxon>Sanguibacter</taxon>
    </lineage>
</organism>
<dbReference type="KEGG" id="ske:Sked_13890"/>
<dbReference type="EMBL" id="CP001819">
    <property type="protein sequence ID" value="ACZ21329.1"/>
    <property type="molecule type" value="Genomic_DNA"/>
</dbReference>
<keyword evidence="1" id="KW-0378">Hydrolase</keyword>
<evidence type="ECO:0000313" key="5">
    <source>
        <dbReference type="EMBL" id="ACZ21329.1"/>
    </source>
</evidence>
<evidence type="ECO:0000256" key="1">
    <source>
        <dbReference type="ARBA" id="ARBA00022801"/>
    </source>
</evidence>
<dbReference type="GO" id="GO:0004553">
    <property type="term" value="F:hydrolase activity, hydrolyzing O-glycosyl compounds"/>
    <property type="evidence" value="ECO:0007669"/>
    <property type="project" value="InterPro"/>
</dbReference>
<evidence type="ECO:0000256" key="3">
    <source>
        <dbReference type="SAM" id="MobiDB-lite"/>
    </source>
</evidence>
<dbReference type="InterPro" id="IPR017853">
    <property type="entry name" value="GH"/>
</dbReference>
<keyword evidence="6" id="KW-1185">Reference proteome</keyword>
<evidence type="ECO:0000259" key="4">
    <source>
        <dbReference type="SMART" id="SM00642"/>
    </source>
</evidence>
<dbReference type="OrthoDB" id="9043248at2"/>
<protein>
    <submittedName>
        <fullName evidence="5">Glycosidase</fullName>
    </submittedName>
</protein>
<sequence length="624" mass="68572">MSSAHPQPARHLAQPGTAGAGHLLGDPHHDGSALYVSNPTPSLGESVTVRVRVPLAGTERGIHLRVVRDGEPRMSAAELVETTSTDRWYEAQVLVHNPVTSYRFFVNEPGGYRWLNGKGLFSREVPDVSDFRLTVFDAAPEWMTGSLVYQVFPDRFARGIAEKPTPEWAQDAEWADEPIGSGPGVGTQLYGGDLPGIEQHLDHLEDLGVGTLYLTPVFPGRSNHRYDASSFDEVDPLLGGDEALASLSGAVHERGMRIMGDITTNHTGDGHEWFRRAQADRSSPEGSFFYWQDDEPGYVGWLEHASLPKLDYRSPELARRMIDGPDSVIGRWISEPFALDGWRVDVANMTGRYADQDMTHEVARTVRRTMQDINPDAVLVSEHFHDSGLDMMGDGWHANMNYSAFTRPVWSWVVAEDSAVPALGLPTSLPRRSGRDMVAAMRDFDSVVPWKVVASQWNMLGSHDTPRLRSLVGSLDMVEVAAGLLFTYPGTPVVFAGDEIGAEGLNGEHARVTMPWDEPDRWDGDTFDVYRRLVALRRSSVALRTGGLRWVLVEDDAVAFLRESPDETVLVLVARAPWCGAVLPEAIAPDGAPVTLYGDADLEPVDGGYALPAGGPGVHAWRLR</sequence>
<dbReference type="SUPFAM" id="SSF81296">
    <property type="entry name" value="E set domains"/>
    <property type="match status" value="1"/>
</dbReference>
<dbReference type="CAZy" id="GH13">
    <property type="family name" value="Glycoside Hydrolase Family 13"/>
</dbReference>
<dbReference type="AlphaFoldDB" id="D1BF33"/>
<dbReference type="PANTHER" id="PTHR10357">
    <property type="entry name" value="ALPHA-AMYLASE FAMILY MEMBER"/>
    <property type="match status" value="1"/>
</dbReference>